<keyword evidence="6 10" id="KW-0407">Ion channel</keyword>
<feature type="binding site" evidence="10">
    <location>
        <position position="95"/>
    </location>
    <ligand>
        <name>Na(+)</name>
        <dbReference type="ChEBI" id="CHEBI:29101"/>
        <note>structural</note>
    </ligand>
</feature>
<dbReference type="InterPro" id="IPR003691">
    <property type="entry name" value="FluC"/>
</dbReference>
<evidence type="ECO:0000256" key="10">
    <source>
        <dbReference type="HAMAP-Rule" id="MF_00454"/>
    </source>
</evidence>
<keyword evidence="2 10" id="KW-1003">Cell membrane</keyword>
<feature type="transmembrane region" description="Helical" evidence="10">
    <location>
        <begin position="54"/>
        <end position="75"/>
    </location>
</feature>
<dbReference type="PANTHER" id="PTHR28259:SF1">
    <property type="entry name" value="FLUORIDE EXPORT PROTEIN 1-RELATED"/>
    <property type="match status" value="1"/>
</dbReference>
<evidence type="ECO:0000256" key="4">
    <source>
        <dbReference type="ARBA" id="ARBA00022989"/>
    </source>
</evidence>
<feature type="transmembrane region" description="Helical" evidence="10">
    <location>
        <begin position="20"/>
        <end position="42"/>
    </location>
</feature>
<comment type="catalytic activity">
    <reaction evidence="8">
        <text>fluoride(in) = fluoride(out)</text>
        <dbReference type="Rhea" id="RHEA:76159"/>
        <dbReference type="ChEBI" id="CHEBI:17051"/>
    </reaction>
    <physiologicalReaction direction="left-to-right" evidence="8">
        <dbReference type="Rhea" id="RHEA:76160"/>
    </physiologicalReaction>
</comment>
<evidence type="ECO:0000256" key="2">
    <source>
        <dbReference type="ARBA" id="ARBA00022475"/>
    </source>
</evidence>
<protein>
    <recommendedName>
        <fullName evidence="10">Fluoride-specific ion channel FluC</fullName>
    </recommendedName>
</protein>
<name>A0ABR6BKP7_9PSEU</name>
<evidence type="ECO:0000256" key="9">
    <source>
        <dbReference type="ARBA" id="ARBA00049940"/>
    </source>
</evidence>
<dbReference type="Pfam" id="PF02537">
    <property type="entry name" value="CRCB"/>
    <property type="match status" value="1"/>
</dbReference>
<evidence type="ECO:0000256" key="6">
    <source>
        <dbReference type="ARBA" id="ARBA00023303"/>
    </source>
</evidence>
<comment type="activity regulation">
    <text evidence="10">Na(+) is not transported, but it plays an essential structural role and its presence is essential for fluoride channel function.</text>
</comment>
<evidence type="ECO:0000313" key="11">
    <source>
        <dbReference type="EMBL" id="MBA8927473.1"/>
    </source>
</evidence>
<keyword evidence="10" id="KW-0406">Ion transport</keyword>
<evidence type="ECO:0000313" key="12">
    <source>
        <dbReference type="Proteomes" id="UP000517916"/>
    </source>
</evidence>
<organism evidence="11 12">
    <name type="scientific">Kutzneria viridogrisea</name>
    <dbReference type="NCBI Taxonomy" id="47990"/>
    <lineage>
        <taxon>Bacteria</taxon>
        <taxon>Bacillati</taxon>
        <taxon>Actinomycetota</taxon>
        <taxon>Actinomycetes</taxon>
        <taxon>Pseudonocardiales</taxon>
        <taxon>Pseudonocardiaceae</taxon>
        <taxon>Kutzneria</taxon>
    </lineage>
</organism>
<feature type="transmembrane region" description="Helical" evidence="10">
    <location>
        <begin position="87"/>
        <end position="105"/>
    </location>
</feature>
<evidence type="ECO:0000256" key="3">
    <source>
        <dbReference type="ARBA" id="ARBA00022692"/>
    </source>
</evidence>
<evidence type="ECO:0000256" key="8">
    <source>
        <dbReference type="ARBA" id="ARBA00035585"/>
    </source>
</evidence>
<keyword evidence="12" id="KW-1185">Reference proteome</keyword>
<feature type="binding site" evidence="10">
    <location>
        <position position="98"/>
    </location>
    <ligand>
        <name>Na(+)</name>
        <dbReference type="ChEBI" id="CHEBI:29101"/>
        <note>structural</note>
    </ligand>
</feature>
<dbReference type="PANTHER" id="PTHR28259">
    <property type="entry name" value="FLUORIDE EXPORT PROTEIN 1-RELATED"/>
    <property type="match status" value="1"/>
</dbReference>
<comment type="subcellular location">
    <subcellularLocation>
        <location evidence="1 10">Cell membrane</location>
        <topology evidence="1 10">Multi-pass membrane protein</topology>
    </subcellularLocation>
</comment>
<evidence type="ECO:0000256" key="7">
    <source>
        <dbReference type="ARBA" id="ARBA00035120"/>
    </source>
</evidence>
<keyword evidence="3 10" id="KW-0812">Transmembrane</keyword>
<comment type="caution">
    <text evidence="11">The sequence shown here is derived from an EMBL/GenBank/DDBJ whole genome shotgun (WGS) entry which is preliminary data.</text>
</comment>
<dbReference type="Proteomes" id="UP000517916">
    <property type="component" value="Unassembled WGS sequence"/>
</dbReference>
<keyword evidence="10" id="KW-0813">Transport</keyword>
<proteinExistence type="inferred from homology"/>
<dbReference type="RefSeq" id="WP_030111719.1">
    <property type="nucleotide sequence ID" value="NZ_BAAABQ010000056.1"/>
</dbReference>
<reference evidence="11 12" key="1">
    <citation type="submission" date="2020-08" db="EMBL/GenBank/DDBJ databases">
        <title>Genomic Encyclopedia of Archaeal and Bacterial Type Strains, Phase II (KMG-II): from individual species to whole genera.</title>
        <authorList>
            <person name="Goeker M."/>
        </authorList>
    </citation>
    <scope>NUCLEOTIDE SEQUENCE [LARGE SCALE GENOMIC DNA]</scope>
    <source>
        <strain evidence="11 12">DSM 43850</strain>
    </source>
</reference>
<dbReference type="EMBL" id="JACJID010000003">
    <property type="protein sequence ID" value="MBA8927473.1"/>
    <property type="molecule type" value="Genomic_DNA"/>
</dbReference>
<comment type="similarity">
    <text evidence="7 10">Belongs to the fluoride channel Fluc/FEX (TC 1.A.43) family.</text>
</comment>
<evidence type="ECO:0000256" key="5">
    <source>
        <dbReference type="ARBA" id="ARBA00023136"/>
    </source>
</evidence>
<dbReference type="NCBIfam" id="TIGR00494">
    <property type="entry name" value="crcB"/>
    <property type="match status" value="1"/>
</dbReference>
<keyword evidence="4 10" id="KW-1133">Transmembrane helix</keyword>
<keyword evidence="5 10" id="KW-0472">Membrane</keyword>
<dbReference type="HAMAP" id="MF_00454">
    <property type="entry name" value="FluC"/>
    <property type="match status" value="1"/>
</dbReference>
<gene>
    <name evidence="10" type="primary">fluC</name>
    <name evidence="10" type="synonym">crcB</name>
    <name evidence="11" type="ORF">BC739_004679</name>
</gene>
<comment type="function">
    <text evidence="9 10">Fluoride-specific ion channel. Important for reducing fluoride concentration in the cell, thus reducing its toxicity.</text>
</comment>
<sequence length="150" mass="15619">MSRSVDPDVDLHVPAQRNEIGWPVLAAIAVGGALGSLARYGLAQLLPAEPGRVPWATFTVNVVGCALIGVLMVVITEVLTPHRLLRPLLGVGVLGGLTTFSTFAVEVHGLLRPGTVLVGVAYLFGSLLCGFAATAFSMAVTRLVCARRSS</sequence>
<keyword evidence="10" id="KW-0479">Metal-binding</keyword>
<evidence type="ECO:0000256" key="1">
    <source>
        <dbReference type="ARBA" id="ARBA00004651"/>
    </source>
</evidence>
<feature type="transmembrane region" description="Helical" evidence="10">
    <location>
        <begin position="117"/>
        <end position="140"/>
    </location>
</feature>
<accession>A0ABR6BKP7</accession>
<keyword evidence="10" id="KW-0915">Sodium</keyword>